<comment type="caution">
    <text evidence="1">The sequence shown here is derived from an EMBL/GenBank/DDBJ whole genome shotgun (WGS) entry which is preliminary data.</text>
</comment>
<keyword evidence="1" id="KW-0695">RNA-directed DNA polymerase</keyword>
<gene>
    <name evidence="1" type="ORF">A2U01_0008973</name>
</gene>
<name>A0A392MKQ6_9FABA</name>
<dbReference type="EMBL" id="LXQA010013474">
    <property type="protein sequence ID" value="MCH88092.1"/>
    <property type="molecule type" value="Genomic_DNA"/>
</dbReference>
<feature type="non-terminal residue" evidence="1">
    <location>
        <position position="1"/>
    </location>
</feature>
<protein>
    <submittedName>
        <fullName evidence="1">LINE-1 reverse transcriptase like</fullName>
    </submittedName>
</protein>
<sequence>EDLAGMMRRAVEIGRFKGFHVNDNIQFQILQFADDTILMGEDVIPFRFLGIPVGANPRRKETWKPMVEAMTRRLSCWNSRHLSFGGRITLINSLVRIQRNFLWGGGIEDKKLGWVKLEQICLPKDQGGLGVKNLEFFNAALLSKWKWRFLVDGEAVWSDLLKFRYGHLPTRLMTEASNVNGSKESIWWKDVLGIGRLGEDDWFKSNIGCGLAVLVMAITLAFGNLSDKLNWNGVDPVWMWQWRDTPSDIENRQLLELQNLLAEITYEGSVKPQRYFTQSA</sequence>
<dbReference type="PANTHER" id="PTHR33116:SF78">
    <property type="entry name" value="OS12G0587133 PROTEIN"/>
    <property type="match status" value="1"/>
</dbReference>
<evidence type="ECO:0000313" key="1">
    <source>
        <dbReference type="EMBL" id="MCH88092.1"/>
    </source>
</evidence>
<keyword evidence="2" id="KW-1185">Reference proteome</keyword>
<dbReference type="Proteomes" id="UP000265520">
    <property type="component" value="Unassembled WGS sequence"/>
</dbReference>
<keyword evidence="1" id="KW-0548">Nucleotidyltransferase</keyword>
<dbReference type="GO" id="GO:0003964">
    <property type="term" value="F:RNA-directed DNA polymerase activity"/>
    <property type="evidence" value="ECO:0007669"/>
    <property type="project" value="UniProtKB-KW"/>
</dbReference>
<reference evidence="1 2" key="1">
    <citation type="journal article" date="2018" name="Front. Plant Sci.">
        <title>Red Clover (Trifolium pratense) and Zigzag Clover (T. medium) - A Picture of Genomic Similarities and Differences.</title>
        <authorList>
            <person name="Dluhosova J."/>
            <person name="Istvanek J."/>
            <person name="Nedelnik J."/>
            <person name="Repkova J."/>
        </authorList>
    </citation>
    <scope>NUCLEOTIDE SEQUENCE [LARGE SCALE GENOMIC DNA]</scope>
    <source>
        <strain evidence="2">cv. 10/8</strain>
        <tissue evidence="1">Leaf</tissue>
    </source>
</reference>
<proteinExistence type="predicted"/>
<keyword evidence="1" id="KW-0808">Transferase</keyword>
<dbReference type="PANTHER" id="PTHR33116">
    <property type="entry name" value="REVERSE TRANSCRIPTASE ZINC-BINDING DOMAIN-CONTAINING PROTEIN-RELATED-RELATED"/>
    <property type="match status" value="1"/>
</dbReference>
<accession>A0A392MKQ6</accession>
<organism evidence="1 2">
    <name type="scientific">Trifolium medium</name>
    <dbReference type="NCBI Taxonomy" id="97028"/>
    <lineage>
        <taxon>Eukaryota</taxon>
        <taxon>Viridiplantae</taxon>
        <taxon>Streptophyta</taxon>
        <taxon>Embryophyta</taxon>
        <taxon>Tracheophyta</taxon>
        <taxon>Spermatophyta</taxon>
        <taxon>Magnoliopsida</taxon>
        <taxon>eudicotyledons</taxon>
        <taxon>Gunneridae</taxon>
        <taxon>Pentapetalae</taxon>
        <taxon>rosids</taxon>
        <taxon>fabids</taxon>
        <taxon>Fabales</taxon>
        <taxon>Fabaceae</taxon>
        <taxon>Papilionoideae</taxon>
        <taxon>50 kb inversion clade</taxon>
        <taxon>NPAAA clade</taxon>
        <taxon>Hologalegina</taxon>
        <taxon>IRL clade</taxon>
        <taxon>Trifolieae</taxon>
        <taxon>Trifolium</taxon>
    </lineage>
</organism>
<dbReference type="AlphaFoldDB" id="A0A392MKQ6"/>
<evidence type="ECO:0000313" key="2">
    <source>
        <dbReference type="Proteomes" id="UP000265520"/>
    </source>
</evidence>